<name>A0A017HVC3_9RHOB</name>
<dbReference type="HOGENOM" id="CLU_077391_0_0_5"/>
<dbReference type="STRING" id="442562.Rumeso_00870"/>
<evidence type="ECO:0008006" key="3">
    <source>
        <dbReference type="Google" id="ProtNLM"/>
    </source>
</evidence>
<dbReference type="Proteomes" id="UP000019666">
    <property type="component" value="Unassembled WGS sequence"/>
</dbReference>
<dbReference type="RefSeq" id="WP_037281765.1">
    <property type="nucleotide sequence ID" value="NZ_KK088593.1"/>
</dbReference>
<evidence type="ECO:0000313" key="1">
    <source>
        <dbReference type="EMBL" id="EYD77704.1"/>
    </source>
</evidence>
<gene>
    <name evidence="1" type="ORF">Rumeso_00870</name>
</gene>
<reference evidence="1 2" key="1">
    <citation type="submission" date="2013-02" db="EMBL/GenBank/DDBJ databases">
        <authorList>
            <person name="Fiebig A."/>
            <person name="Goeker M."/>
            <person name="Klenk H.-P.P."/>
        </authorList>
    </citation>
    <scope>NUCLEOTIDE SEQUENCE [LARGE SCALE GENOMIC DNA]</scope>
    <source>
        <strain evidence="1 2">DSM 19309</strain>
    </source>
</reference>
<keyword evidence="2" id="KW-1185">Reference proteome</keyword>
<dbReference type="OrthoDB" id="7840273at2"/>
<dbReference type="PATRIC" id="fig|442562.3.peg.864"/>
<dbReference type="EMBL" id="AOSK01000024">
    <property type="protein sequence ID" value="EYD77704.1"/>
    <property type="molecule type" value="Genomic_DNA"/>
</dbReference>
<protein>
    <recommendedName>
        <fullName evidence="3">Phosphoadenosine phosphosulfate reductase</fullName>
    </recommendedName>
</protein>
<accession>A0A017HVC3</accession>
<dbReference type="AlphaFoldDB" id="A0A017HVC3"/>
<comment type="caution">
    <text evidence="1">The sequence shown here is derived from an EMBL/GenBank/DDBJ whole genome shotgun (WGS) entry which is preliminary data.</text>
</comment>
<organism evidence="1 2">
    <name type="scientific">Rubellimicrobium mesophilum DSM 19309</name>
    <dbReference type="NCBI Taxonomy" id="442562"/>
    <lineage>
        <taxon>Bacteria</taxon>
        <taxon>Pseudomonadati</taxon>
        <taxon>Pseudomonadota</taxon>
        <taxon>Alphaproteobacteria</taxon>
        <taxon>Rhodobacterales</taxon>
        <taxon>Roseobacteraceae</taxon>
        <taxon>Rubellimicrobium</taxon>
    </lineage>
</organism>
<evidence type="ECO:0000313" key="2">
    <source>
        <dbReference type="Proteomes" id="UP000019666"/>
    </source>
</evidence>
<proteinExistence type="predicted"/>
<sequence length="312" mass="34842">MPTSTPDLDLDLGYLPEGEWVARLDALGDDHGFFERLGERHLSLFVESGPSLLVSFDTVSGSRRAPNGLPRALDQVTRNNWSVLTVLSRGETWYRDPAVWRHFDRLTDDGFFEDFRAVLFTGAGPGGYAAAAYSVAAPGARVMAMRPYATLDPAIAGWDRRHLGQRRLDWSSRYGFAPGMIDAARQVWVVHDPLHVPDAMHAALFHRPNVTLLRCRMTGMRVDAMLEGIHATPRLLDLAMDGSLDARGFARLWRGRRRHGPYLRNLLKRLETMGRDDLALRLCRFGLGTVDRPLYARKLAELGGAPARRAAG</sequence>